<dbReference type="Proteomes" id="UP000001817">
    <property type="component" value="Chromosome 2"/>
</dbReference>
<gene>
    <name evidence="2" type="ORF">Bxe_B1570</name>
</gene>
<evidence type="ECO:0000313" key="2">
    <source>
        <dbReference type="EMBL" id="ABE34394.1"/>
    </source>
</evidence>
<dbReference type="STRING" id="266265.Bxe_B1570"/>
<name>Q13NE5_PARXL</name>
<dbReference type="EMBL" id="CP000271">
    <property type="protein sequence ID" value="ABE34394.1"/>
    <property type="molecule type" value="Genomic_DNA"/>
</dbReference>
<dbReference type="AlphaFoldDB" id="Q13NE5"/>
<proteinExistence type="predicted"/>
<dbReference type="eggNOG" id="ENOG50329UT">
    <property type="taxonomic scope" value="Bacteria"/>
</dbReference>
<keyword evidence="3" id="KW-1185">Reference proteome</keyword>
<protein>
    <submittedName>
        <fullName evidence="2">Uncharacterized protein</fullName>
    </submittedName>
</protein>
<accession>Q13NE5</accession>
<dbReference type="KEGG" id="bxe:Bxe_B1570"/>
<organism evidence="2 3">
    <name type="scientific">Paraburkholderia xenovorans (strain LB400)</name>
    <dbReference type="NCBI Taxonomy" id="266265"/>
    <lineage>
        <taxon>Bacteria</taxon>
        <taxon>Pseudomonadati</taxon>
        <taxon>Pseudomonadota</taxon>
        <taxon>Betaproteobacteria</taxon>
        <taxon>Burkholderiales</taxon>
        <taxon>Burkholderiaceae</taxon>
        <taxon>Paraburkholderia</taxon>
    </lineage>
</organism>
<sequence length="106" mass="11381">MRCSKMRLNSNQESAICTHGRAVTEECAMTTYEALHAPNTAVLHVFEQDGGWHWGITTPRAAGSGFKLVAFSKETFAVEAAARSDGDRALRGLSSASGAELRESAH</sequence>
<reference evidence="2 3" key="1">
    <citation type="journal article" date="2006" name="Proc. Natl. Acad. Sci. U.S.A.">
        <title>Burkholderia xenovorans LB400 harbors a multi-replicon, 9.73-Mbp genome shaped for versatility.</title>
        <authorList>
            <person name="Chain P.S."/>
            <person name="Denef V.J."/>
            <person name="Konstantinidis K.T."/>
            <person name="Vergez L.M."/>
            <person name="Agullo L."/>
            <person name="Reyes V.L."/>
            <person name="Hauser L."/>
            <person name="Cordova M."/>
            <person name="Gomez L."/>
            <person name="Gonzalez M."/>
            <person name="Land M."/>
            <person name="Lao V."/>
            <person name="Larimer F."/>
            <person name="LiPuma J.J."/>
            <person name="Mahenthiralingam E."/>
            <person name="Malfatti S.A."/>
            <person name="Marx C.J."/>
            <person name="Parnell J.J."/>
            <person name="Ramette A."/>
            <person name="Richardson P."/>
            <person name="Seeger M."/>
            <person name="Smith D."/>
            <person name="Spilker T."/>
            <person name="Sul W.J."/>
            <person name="Tsoi T.V."/>
            <person name="Ulrich L.E."/>
            <person name="Zhulin I.B."/>
            <person name="Tiedje J.M."/>
        </authorList>
    </citation>
    <scope>NUCLEOTIDE SEQUENCE [LARGE SCALE GENOMIC DNA]</scope>
    <source>
        <strain evidence="2 3">LB400</strain>
    </source>
</reference>
<feature type="region of interest" description="Disordered" evidence="1">
    <location>
        <begin position="87"/>
        <end position="106"/>
    </location>
</feature>
<evidence type="ECO:0000313" key="3">
    <source>
        <dbReference type="Proteomes" id="UP000001817"/>
    </source>
</evidence>
<evidence type="ECO:0000256" key="1">
    <source>
        <dbReference type="SAM" id="MobiDB-lite"/>
    </source>
</evidence>